<dbReference type="AlphaFoldDB" id="A0A3A1TYZ7"/>
<dbReference type="Proteomes" id="UP000265742">
    <property type="component" value="Unassembled WGS sequence"/>
</dbReference>
<dbReference type="EMBL" id="QXTG01000001">
    <property type="protein sequence ID" value="RIX29935.1"/>
    <property type="molecule type" value="Genomic_DNA"/>
</dbReference>
<dbReference type="SUPFAM" id="SSF53756">
    <property type="entry name" value="UDP-Glycosyltransferase/glycogen phosphorylase"/>
    <property type="match status" value="1"/>
</dbReference>
<gene>
    <name evidence="3" type="ORF">D1781_00160</name>
</gene>
<keyword evidence="1" id="KW-0328">Glycosyltransferase</keyword>
<protein>
    <recommendedName>
        <fullName evidence="5">Glycosyltransferase family 9 protein</fullName>
    </recommendedName>
</protein>
<dbReference type="RefSeq" id="WP_119480298.1">
    <property type="nucleotide sequence ID" value="NZ_QXTG01000001.1"/>
</dbReference>
<keyword evidence="2" id="KW-0808">Transferase</keyword>
<dbReference type="Pfam" id="PF01075">
    <property type="entry name" value="Glyco_transf_9"/>
    <property type="match status" value="1"/>
</dbReference>
<comment type="caution">
    <text evidence="3">The sequence shown here is derived from an EMBL/GenBank/DDBJ whole genome shotgun (WGS) entry which is preliminary data.</text>
</comment>
<keyword evidence="4" id="KW-1185">Reference proteome</keyword>
<dbReference type="GO" id="GO:0008713">
    <property type="term" value="F:ADP-heptose-lipopolysaccharide heptosyltransferase activity"/>
    <property type="evidence" value="ECO:0007669"/>
    <property type="project" value="TreeGrafter"/>
</dbReference>
<accession>A0A3A1TYZ7</accession>
<dbReference type="PANTHER" id="PTHR30160">
    <property type="entry name" value="TETRAACYLDISACCHARIDE 4'-KINASE-RELATED"/>
    <property type="match status" value="1"/>
</dbReference>
<evidence type="ECO:0000313" key="4">
    <source>
        <dbReference type="Proteomes" id="UP000265742"/>
    </source>
</evidence>
<evidence type="ECO:0000313" key="3">
    <source>
        <dbReference type="EMBL" id="RIX29935.1"/>
    </source>
</evidence>
<sequence length="328" mass="35336">MRIVVVDTMGGLGDLLLALPVIEAVTRTYPEAETTVVTTAPWHVLLERDPRLHAVVPVPGRDEAAVLGAVVPVLEELRPDLAITTNRQHGLPELLQRTARRAVTNLWRRPPADEAVDLRMLRLLVEDGVVDPAFGALPPRLVLDDAEREEGRRLFTKLVPSRPALLFPDSGMRVKQWPLAAWAETVDRLRAEGWSPVVVSQAEDQRQALAGAGAVVAPPLPLRALAGLAAAAAERDGRAIGGDTGPVRLATAAGLPAVGLFGATVAGRYGYRGRATVNLQGYPECPVRTPTAITEQECWWTARCPLTPDHEPRCMAAITPEQVLAAVR</sequence>
<dbReference type="PANTHER" id="PTHR30160:SF1">
    <property type="entry name" value="LIPOPOLYSACCHARIDE 1,2-N-ACETYLGLUCOSAMINETRANSFERASE-RELATED"/>
    <property type="match status" value="1"/>
</dbReference>
<dbReference type="GO" id="GO:0009244">
    <property type="term" value="P:lipopolysaccharide core region biosynthetic process"/>
    <property type="evidence" value="ECO:0007669"/>
    <property type="project" value="TreeGrafter"/>
</dbReference>
<proteinExistence type="predicted"/>
<name>A0A3A1TYZ7_9MICO</name>
<dbReference type="OrthoDB" id="9807356at2"/>
<evidence type="ECO:0000256" key="1">
    <source>
        <dbReference type="ARBA" id="ARBA00022676"/>
    </source>
</evidence>
<evidence type="ECO:0008006" key="5">
    <source>
        <dbReference type="Google" id="ProtNLM"/>
    </source>
</evidence>
<dbReference type="Gene3D" id="3.40.50.2000">
    <property type="entry name" value="Glycogen Phosphorylase B"/>
    <property type="match status" value="2"/>
</dbReference>
<dbReference type="InterPro" id="IPR002201">
    <property type="entry name" value="Glyco_trans_9"/>
</dbReference>
<organism evidence="3 4">
    <name type="scientific">Amnibacterium setariae</name>
    <dbReference type="NCBI Taxonomy" id="2306585"/>
    <lineage>
        <taxon>Bacteria</taxon>
        <taxon>Bacillati</taxon>
        <taxon>Actinomycetota</taxon>
        <taxon>Actinomycetes</taxon>
        <taxon>Micrococcales</taxon>
        <taxon>Microbacteriaceae</taxon>
        <taxon>Amnibacterium</taxon>
    </lineage>
</organism>
<dbReference type="InterPro" id="IPR051199">
    <property type="entry name" value="LPS_LOS_Heptosyltrfase"/>
</dbReference>
<reference evidence="4" key="1">
    <citation type="submission" date="2018-09" db="EMBL/GenBank/DDBJ databases">
        <authorList>
            <person name="Kim I."/>
        </authorList>
    </citation>
    <scope>NUCLEOTIDE SEQUENCE [LARGE SCALE GENOMIC DNA]</scope>
    <source>
        <strain evidence="4">DD4a</strain>
    </source>
</reference>
<evidence type="ECO:0000256" key="2">
    <source>
        <dbReference type="ARBA" id="ARBA00022679"/>
    </source>
</evidence>
<dbReference type="GO" id="GO:0005829">
    <property type="term" value="C:cytosol"/>
    <property type="evidence" value="ECO:0007669"/>
    <property type="project" value="TreeGrafter"/>
</dbReference>